<dbReference type="EMBL" id="LAXD01000001">
    <property type="protein sequence ID" value="KWX00866.1"/>
    <property type="molecule type" value="Genomic_DNA"/>
</dbReference>
<evidence type="ECO:0000313" key="2">
    <source>
        <dbReference type="Proteomes" id="UP000070188"/>
    </source>
</evidence>
<accession>A0A132MT01</accession>
<organism evidence="1 2">
    <name type="scientific">Carbonactinospora thermoautotrophica</name>
    <dbReference type="NCBI Taxonomy" id="1469144"/>
    <lineage>
        <taxon>Bacteria</taxon>
        <taxon>Bacillati</taxon>
        <taxon>Actinomycetota</taxon>
        <taxon>Actinomycetes</taxon>
        <taxon>Kitasatosporales</taxon>
        <taxon>Carbonactinosporaceae</taxon>
        <taxon>Carbonactinospora</taxon>
    </lineage>
</organism>
<proteinExistence type="predicted"/>
<dbReference type="AlphaFoldDB" id="A0A132MT01"/>
<dbReference type="PATRIC" id="fig|1469144.10.peg.2044"/>
<comment type="caution">
    <text evidence="1">The sequence shown here is derived from an EMBL/GenBank/DDBJ whole genome shotgun (WGS) entry which is preliminary data.</text>
</comment>
<dbReference type="STRING" id="1469144.LI90_1894"/>
<dbReference type="RefSeq" id="WP_232778649.1">
    <property type="nucleotide sequence ID" value="NZ_JYIJ01000019.1"/>
</dbReference>
<reference evidence="2" key="1">
    <citation type="submission" date="2015-04" db="EMBL/GenBank/DDBJ databases">
        <title>Physiological reanalysis, assessment of diazotrophy, and genome sequences of multiple isolates of Streptomyces thermoautotrophicus.</title>
        <authorList>
            <person name="MacKellar D.C."/>
            <person name="Lieber L."/>
            <person name="Norman J."/>
            <person name="Bolger A."/>
            <person name="Tobin C."/>
            <person name="Murray J.W."/>
            <person name="Chang R."/>
            <person name="Ford T."/>
            <person name="Nguyen P.Q."/>
            <person name="Woodward J."/>
            <person name="Permingeat H."/>
            <person name="Joshi N.S."/>
            <person name="Silver P.A."/>
            <person name="Usadel B."/>
            <person name="Rutherford A.W."/>
            <person name="Friesen M."/>
            <person name="Prell J."/>
        </authorList>
    </citation>
    <scope>NUCLEOTIDE SEQUENCE [LARGE SCALE GENOMIC DNA]</scope>
    <source>
        <strain evidence="2">H1</strain>
    </source>
</reference>
<protein>
    <submittedName>
        <fullName evidence="1">Uncharacterized protein</fullName>
    </submittedName>
</protein>
<evidence type="ECO:0000313" key="1">
    <source>
        <dbReference type="EMBL" id="KWX00866.1"/>
    </source>
</evidence>
<gene>
    <name evidence="1" type="ORF">LI90_1894</name>
</gene>
<sequence length="84" mass="8669">MAADPLVDEEPGSAVRPTRTRIVGLDTDPPENATVVCADELGPVTPRTFGPAPGWSVDGRRIKAPLGCSRGSDKTWGLRGAAGA</sequence>
<dbReference type="Proteomes" id="UP000070188">
    <property type="component" value="Unassembled WGS sequence"/>
</dbReference>
<keyword evidence="2" id="KW-1185">Reference proteome</keyword>
<name>A0A132MT01_9ACTN</name>